<evidence type="ECO:0000259" key="13">
    <source>
        <dbReference type="Pfam" id="PF23259"/>
    </source>
</evidence>
<protein>
    <submittedName>
        <fullName evidence="14">Cation/H+ exchanger</fullName>
    </submittedName>
</protein>
<evidence type="ECO:0000313" key="14">
    <source>
        <dbReference type="EMBL" id="KAK6914316.1"/>
    </source>
</evidence>
<evidence type="ECO:0000256" key="10">
    <source>
        <dbReference type="SAM" id="Phobius"/>
    </source>
</evidence>
<dbReference type="Gene3D" id="3.40.50.12370">
    <property type="match status" value="1"/>
</dbReference>
<dbReference type="PANTHER" id="PTHR32468">
    <property type="entry name" value="CATION/H + ANTIPORTER"/>
    <property type="match status" value="1"/>
</dbReference>
<comment type="caution">
    <text evidence="14">The sequence shown here is derived from an EMBL/GenBank/DDBJ whole genome shotgun (WGS) entry which is preliminary data.</text>
</comment>
<dbReference type="GO" id="GO:1902600">
    <property type="term" value="P:proton transmembrane transport"/>
    <property type="evidence" value="ECO:0007669"/>
    <property type="project" value="InterPro"/>
</dbReference>
<feature type="domain" description="Cation/H(+) antiporter central" evidence="12">
    <location>
        <begin position="386"/>
        <end position="515"/>
    </location>
</feature>
<accession>A0AAN8UM39</accession>
<proteinExistence type="inferred from homology"/>
<dbReference type="EMBL" id="JBAMMX010000026">
    <property type="protein sequence ID" value="KAK6914316.1"/>
    <property type="molecule type" value="Genomic_DNA"/>
</dbReference>
<dbReference type="AlphaFoldDB" id="A0AAN8UM39"/>
<evidence type="ECO:0000313" key="15">
    <source>
        <dbReference type="Proteomes" id="UP001370490"/>
    </source>
</evidence>
<dbReference type="InterPro" id="IPR057290">
    <property type="entry name" value="CHX17_C"/>
</dbReference>
<feature type="transmembrane region" description="Helical" evidence="10">
    <location>
        <begin position="245"/>
        <end position="266"/>
    </location>
</feature>
<name>A0AAN8UM39_9MAGN</name>
<keyword evidence="8 10" id="KW-0472">Membrane</keyword>
<dbReference type="GO" id="GO:0006885">
    <property type="term" value="P:regulation of pH"/>
    <property type="evidence" value="ECO:0007669"/>
    <property type="project" value="TreeGrafter"/>
</dbReference>
<evidence type="ECO:0000256" key="4">
    <source>
        <dbReference type="ARBA" id="ARBA00022692"/>
    </source>
</evidence>
<dbReference type="Proteomes" id="UP001370490">
    <property type="component" value="Unassembled WGS sequence"/>
</dbReference>
<feature type="domain" description="Cation/H+ exchanger transmembrane" evidence="11">
    <location>
        <begin position="2"/>
        <end position="321"/>
    </location>
</feature>
<dbReference type="InterPro" id="IPR006153">
    <property type="entry name" value="Cation/H_exchanger_TM"/>
</dbReference>
<organism evidence="14 15">
    <name type="scientific">Dillenia turbinata</name>
    <dbReference type="NCBI Taxonomy" id="194707"/>
    <lineage>
        <taxon>Eukaryota</taxon>
        <taxon>Viridiplantae</taxon>
        <taxon>Streptophyta</taxon>
        <taxon>Embryophyta</taxon>
        <taxon>Tracheophyta</taxon>
        <taxon>Spermatophyta</taxon>
        <taxon>Magnoliopsida</taxon>
        <taxon>eudicotyledons</taxon>
        <taxon>Gunneridae</taxon>
        <taxon>Pentapetalae</taxon>
        <taxon>Dilleniales</taxon>
        <taxon>Dilleniaceae</taxon>
        <taxon>Dillenia</taxon>
    </lineage>
</organism>
<gene>
    <name evidence="14" type="ORF">RJ641_021637</name>
</gene>
<evidence type="ECO:0000259" key="11">
    <source>
        <dbReference type="Pfam" id="PF00999"/>
    </source>
</evidence>
<feature type="transmembrane region" description="Helical" evidence="10">
    <location>
        <begin position="27"/>
        <end position="45"/>
    </location>
</feature>
<dbReference type="Pfam" id="PF23259">
    <property type="entry name" value="CHX17_C"/>
    <property type="match status" value="1"/>
</dbReference>
<feature type="transmembrane region" description="Helical" evidence="10">
    <location>
        <begin position="278"/>
        <end position="301"/>
    </location>
</feature>
<keyword evidence="15" id="KW-1185">Reference proteome</keyword>
<dbReference type="GO" id="GO:0016020">
    <property type="term" value="C:membrane"/>
    <property type="evidence" value="ECO:0007669"/>
    <property type="project" value="UniProtKB-SubCell"/>
</dbReference>
<dbReference type="GO" id="GO:0006813">
    <property type="term" value="P:potassium ion transport"/>
    <property type="evidence" value="ECO:0007669"/>
    <property type="project" value="UniProtKB-KW"/>
</dbReference>
<feature type="transmembrane region" description="Helical" evidence="10">
    <location>
        <begin position="212"/>
        <end position="239"/>
    </location>
</feature>
<evidence type="ECO:0000259" key="12">
    <source>
        <dbReference type="Pfam" id="PF23256"/>
    </source>
</evidence>
<keyword evidence="7" id="KW-0406">Ion transport</keyword>
<evidence type="ECO:0000256" key="1">
    <source>
        <dbReference type="ARBA" id="ARBA00004141"/>
    </source>
</evidence>
<dbReference type="GO" id="GO:0015297">
    <property type="term" value="F:antiporter activity"/>
    <property type="evidence" value="ECO:0007669"/>
    <property type="project" value="InterPro"/>
</dbReference>
<evidence type="ECO:0000256" key="9">
    <source>
        <dbReference type="ARBA" id="ARBA00038341"/>
    </source>
</evidence>
<comment type="subcellular location">
    <subcellularLocation>
        <location evidence="1">Membrane</location>
        <topology evidence="1">Multi-pass membrane protein</topology>
    </subcellularLocation>
</comment>
<dbReference type="InterPro" id="IPR050794">
    <property type="entry name" value="CPA2_transporter"/>
</dbReference>
<evidence type="ECO:0000256" key="6">
    <source>
        <dbReference type="ARBA" id="ARBA00022989"/>
    </source>
</evidence>
<keyword evidence="2" id="KW-0813">Transport</keyword>
<sequence>MVLYMFALGLEMDPRMLLQGTTREARVAYSSIFTTVLIGSVLSLVAKLSIIQSFQAVVGVSIFFAGTSSPLLTRLITNLKIGKSDIGELVIASGMQSDLTTTFLLAAGAVIFIPENHFRLRDWKNMIKLSIALIVQANFAHKVGPLFMSWVNHENPVGKPMKGAHLVLSIAFMVVVCFCSVAADYNKCLSAFITGVFLPRHGRLSRFMLSKVNYFISNIIYPMYFFWLGSVSVMANFGFKSGATWIRLFSLIFIVIVGKVTGALASGAMLGFHWKDSIAIGLFLAIKGQFHTFLGVAGVHFNVLELPMSLIITFVTLLTIVYLPWVGQYIINRARKRTPNKRMALQWLDPLTELRVLLCVCGPENVPSAISFMEISRGMADPGILVYLTDMVELTDKIAVTVRQGEGTDSVTVIDKQVMAMREQITASVNSYLANSDEGITVRRMLVLSTLTNMHQDISILAEDLLISLIILPFHKRRRRDGKLDDSQLGFRQVNRKVLRNAPCSVGILVDRGLGLSQGGSRSDMFLNVGVIFIGGKDDREALAYAGRVAQHPGVKLSVVRFLVDPSAEHASNRRRSRATIAELETEMKLDDECFAGFYERHVGGGHVAYVEKNLLNSSEAFSALKSLEGQYTLIIVGKGGGVNSALTVGMNDWEECPELGPIGDILSTSEFSLTASILIIQQHNPRGELDGLDDDFSIM</sequence>
<evidence type="ECO:0000256" key="2">
    <source>
        <dbReference type="ARBA" id="ARBA00022448"/>
    </source>
</evidence>
<dbReference type="InterPro" id="IPR057291">
    <property type="entry name" value="CHX17_2nd"/>
</dbReference>
<dbReference type="Pfam" id="PF23256">
    <property type="entry name" value="CHX17_2nd"/>
    <property type="match status" value="1"/>
</dbReference>
<dbReference type="PANTHER" id="PTHR32468:SF145">
    <property type="entry name" value="CATION_H(+) ANTIPORTER 28"/>
    <property type="match status" value="1"/>
</dbReference>
<dbReference type="Gene3D" id="1.20.1530.20">
    <property type="match status" value="1"/>
</dbReference>
<feature type="transmembrane region" description="Helical" evidence="10">
    <location>
        <begin position="125"/>
        <end position="143"/>
    </location>
</feature>
<evidence type="ECO:0000256" key="5">
    <source>
        <dbReference type="ARBA" id="ARBA00022958"/>
    </source>
</evidence>
<feature type="domain" description="Cation/H(+) antiporter C-terminal" evidence="13">
    <location>
        <begin position="527"/>
        <end position="684"/>
    </location>
</feature>
<keyword evidence="3" id="KW-0633">Potassium transport</keyword>
<keyword evidence="5" id="KW-0630">Potassium</keyword>
<feature type="transmembrane region" description="Helical" evidence="10">
    <location>
        <begin position="163"/>
        <end position="183"/>
    </location>
</feature>
<keyword evidence="4 10" id="KW-0812">Transmembrane</keyword>
<reference evidence="14 15" key="1">
    <citation type="submission" date="2023-12" db="EMBL/GenBank/DDBJ databases">
        <title>A high-quality genome assembly for Dillenia turbinata (Dilleniales).</title>
        <authorList>
            <person name="Chanderbali A."/>
        </authorList>
    </citation>
    <scope>NUCLEOTIDE SEQUENCE [LARGE SCALE GENOMIC DNA]</scope>
    <source>
        <strain evidence="14">LSX21</strain>
        <tissue evidence="14">Leaf</tissue>
    </source>
</reference>
<dbReference type="InterPro" id="IPR038770">
    <property type="entry name" value="Na+/solute_symporter_sf"/>
</dbReference>
<keyword evidence="6 10" id="KW-1133">Transmembrane helix</keyword>
<evidence type="ECO:0000256" key="8">
    <source>
        <dbReference type="ARBA" id="ARBA00023136"/>
    </source>
</evidence>
<dbReference type="Pfam" id="PF00999">
    <property type="entry name" value="Na_H_Exchanger"/>
    <property type="match status" value="1"/>
</dbReference>
<evidence type="ECO:0000256" key="3">
    <source>
        <dbReference type="ARBA" id="ARBA00022538"/>
    </source>
</evidence>
<dbReference type="GO" id="GO:0012505">
    <property type="term" value="C:endomembrane system"/>
    <property type="evidence" value="ECO:0007669"/>
    <property type="project" value="TreeGrafter"/>
</dbReference>
<comment type="similarity">
    <text evidence="9">Belongs to the monovalent cation:proton antiporter 2 (CPA2) transporter (TC 2.A.37) family. CHX (TC 2.A.37.4) subfamily.</text>
</comment>
<evidence type="ECO:0000256" key="7">
    <source>
        <dbReference type="ARBA" id="ARBA00023065"/>
    </source>
</evidence>
<feature type="transmembrane region" description="Helical" evidence="10">
    <location>
        <begin position="57"/>
        <end position="77"/>
    </location>
</feature>
<feature type="transmembrane region" description="Helical" evidence="10">
    <location>
        <begin position="307"/>
        <end position="331"/>
    </location>
</feature>